<dbReference type="SUPFAM" id="SSF51905">
    <property type="entry name" value="FAD/NAD(P)-binding domain"/>
    <property type="match status" value="2"/>
</dbReference>
<evidence type="ECO:0000256" key="4">
    <source>
        <dbReference type="ARBA" id="ARBA00023002"/>
    </source>
</evidence>
<comment type="cofactor">
    <cofactor evidence="1">
        <name>FAD</name>
        <dbReference type="ChEBI" id="CHEBI:57692"/>
    </cofactor>
</comment>
<proteinExistence type="predicted"/>
<dbReference type="InterPro" id="IPR016156">
    <property type="entry name" value="FAD/NAD-linked_Rdtase_dimer_sf"/>
</dbReference>
<organism evidence="6">
    <name type="scientific">Nakamurella sp. A5-74</name>
    <dbReference type="NCBI Taxonomy" id="3158264"/>
    <lineage>
        <taxon>Bacteria</taxon>
        <taxon>Bacillati</taxon>
        <taxon>Actinomycetota</taxon>
        <taxon>Actinomycetes</taxon>
        <taxon>Nakamurellales</taxon>
        <taxon>Nakamurellaceae</taxon>
        <taxon>Nakamurella</taxon>
    </lineage>
</organism>
<evidence type="ECO:0000259" key="5">
    <source>
        <dbReference type="Pfam" id="PF07992"/>
    </source>
</evidence>
<dbReference type="InterPro" id="IPR023753">
    <property type="entry name" value="FAD/NAD-binding_dom"/>
</dbReference>
<dbReference type="GO" id="GO:0016651">
    <property type="term" value="F:oxidoreductase activity, acting on NAD(P)H"/>
    <property type="evidence" value="ECO:0007669"/>
    <property type="project" value="TreeGrafter"/>
</dbReference>
<name>A0AAU8DR99_9ACTN</name>
<keyword evidence="2" id="KW-0285">Flavoprotein</keyword>
<reference evidence="6" key="1">
    <citation type="submission" date="2024-05" db="EMBL/GenBank/DDBJ databases">
        <authorList>
            <person name="Cai S.Y."/>
            <person name="Jin L.M."/>
            <person name="Li H.R."/>
        </authorList>
    </citation>
    <scope>NUCLEOTIDE SEQUENCE</scope>
    <source>
        <strain evidence="6">A5-74</strain>
    </source>
</reference>
<feature type="domain" description="FAD/NAD(P)-binding" evidence="5">
    <location>
        <begin position="12"/>
        <end position="303"/>
    </location>
</feature>
<dbReference type="Pfam" id="PF07992">
    <property type="entry name" value="Pyr_redox_2"/>
    <property type="match status" value="1"/>
</dbReference>
<evidence type="ECO:0000256" key="3">
    <source>
        <dbReference type="ARBA" id="ARBA00022827"/>
    </source>
</evidence>
<dbReference type="InterPro" id="IPR036188">
    <property type="entry name" value="FAD/NAD-bd_sf"/>
</dbReference>
<keyword evidence="3" id="KW-0274">FAD</keyword>
<protein>
    <submittedName>
        <fullName evidence="6">FAD-dependent oxidoreductase</fullName>
    </submittedName>
</protein>
<gene>
    <name evidence="6" type="ORF">ABLG96_00110</name>
</gene>
<accession>A0AAU8DR99</accession>
<dbReference type="EMBL" id="CP159218">
    <property type="protein sequence ID" value="XCG63800.1"/>
    <property type="molecule type" value="Genomic_DNA"/>
</dbReference>
<keyword evidence="4" id="KW-0560">Oxidoreductase</keyword>
<dbReference type="PRINTS" id="PR00368">
    <property type="entry name" value="FADPNR"/>
</dbReference>
<dbReference type="AlphaFoldDB" id="A0AAU8DR99"/>
<dbReference type="Gene3D" id="3.50.50.60">
    <property type="entry name" value="FAD/NAD(P)-binding domain"/>
    <property type="match status" value="2"/>
</dbReference>
<dbReference type="PANTHER" id="PTHR43557:SF2">
    <property type="entry name" value="RIESKE DOMAIN-CONTAINING PROTEIN-RELATED"/>
    <property type="match status" value="1"/>
</dbReference>
<evidence type="ECO:0000256" key="2">
    <source>
        <dbReference type="ARBA" id="ARBA00022630"/>
    </source>
</evidence>
<dbReference type="InterPro" id="IPR050446">
    <property type="entry name" value="FAD-oxidoreductase/Apoptosis"/>
</dbReference>
<dbReference type="GO" id="GO:0005737">
    <property type="term" value="C:cytoplasm"/>
    <property type="evidence" value="ECO:0007669"/>
    <property type="project" value="TreeGrafter"/>
</dbReference>
<sequence length="397" mass="42069">MTGSSTSTSPTSLLIIGSGPAGNAAAKAYREGGGAGTVRIVTDEHHPPYDRPPLSKEYLRGESAESDLPLEDEGFYDQHDIELVLGAEVVALDTAQRAVRLVDGRRIGYESLLLATGSWSKVPGIDGADHADVVLLRSWDEGVTLRHRAEDARSAIVVGSGFIGCEAAVSLARRGLAVTMVTSESRPQAKRLGPDVAERIARWLSQDDVTLIGDARIASIEDGRVVVLENGDRHEADLVVLATGASPRTDPFTGAGLAMTGGRISVDEHLRTSDPHVFAAGDIAWAHHPKAGRSLAVEHWGDAEAMGAVVGTVVAGGEAAWEDVPGFFTGIGDRWLMYAAWGDGYDVVRFEGGDPTQDSPFTAWYLQDGVVVGVLAYNSDDDYERGKQLIAEGAGLD</sequence>
<evidence type="ECO:0000313" key="6">
    <source>
        <dbReference type="EMBL" id="XCG63800.1"/>
    </source>
</evidence>
<dbReference type="RefSeq" id="WP_353649415.1">
    <property type="nucleotide sequence ID" value="NZ_CP159218.1"/>
</dbReference>
<dbReference type="PANTHER" id="PTHR43557">
    <property type="entry name" value="APOPTOSIS-INDUCING FACTOR 1"/>
    <property type="match status" value="1"/>
</dbReference>
<dbReference type="SUPFAM" id="SSF55424">
    <property type="entry name" value="FAD/NAD-linked reductases, dimerisation (C-terminal) domain"/>
    <property type="match status" value="1"/>
</dbReference>
<evidence type="ECO:0000256" key="1">
    <source>
        <dbReference type="ARBA" id="ARBA00001974"/>
    </source>
</evidence>
<dbReference type="Gene3D" id="3.30.390.30">
    <property type="match status" value="1"/>
</dbReference>
<dbReference type="PRINTS" id="PR00411">
    <property type="entry name" value="PNDRDTASEI"/>
</dbReference>